<dbReference type="Proteomes" id="UP000294567">
    <property type="component" value="Unassembled WGS sequence"/>
</dbReference>
<dbReference type="RefSeq" id="WP_132028726.1">
    <property type="nucleotide sequence ID" value="NZ_CP068564.1"/>
</dbReference>
<protein>
    <submittedName>
        <fullName evidence="1">P-type E1-E2 ATPase</fullName>
    </submittedName>
</protein>
<dbReference type="InterPro" id="IPR023214">
    <property type="entry name" value="HAD_sf"/>
</dbReference>
<keyword evidence="2" id="KW-1185">Reference proteome</keyword>
<comment type="caution">
    <text evidence="1">The sequence shown here is derived from an EMBL/GenBank/DDBJ whole genome shotgun (WGS) entry which is preliminary data.</text>
</comment>
<reference evidence="1 2" key="1">
    <citation type="submission" date="2019-03" db="EMBL/GenBank/DDBJ databases">
        <title>Genomic Encyclopedia of Type Strains, Phase IV (KMG-IV): sequencing the most valuable type-strain genomes for metagenomic binning, comparative biology and taxonomic classification.</title>
        <authorList>
            <person name="Goeker M."/>
        </authorList>
    </citation>
    <scope>NUCLEOTIDE SEQUENCE [LARGE SCALE GENOMIC DNA]</scope>
    <source>
        <strain evidence="1 2">DSM 26752</strain>
    </source>
</reference>
<proteinExistence type="predicted"/>
<organism evidence="1 2">
    <name type="scientific">Keratinibaculum paraultunense</name>
    <dbReference type="NCBI Taxonomy" id="1278232"/>
    <lineage>
        <taxon>Bacteria</taxon>
        <taxon>Bacillati</taxon>
        <taxon>Bacillota</taxon>
        <taxon>Tissierellia</taxon>
        <taxon>Tissierellales</taxon>
        <taxon>Tepidimicrobiaceae</taxon>
        <taxon>Keratinibaculum</taxon>
    </lineage>
</organism>
<dbReference type="Gene3D" id="3.40.50.1000">
    <property type="entry name" value="HAD superfamily/HAD-like"/>
    <property type="match status" value="1"/>
</dbReference>
<dbReference type="OrthoDB" id="159409at2"/>
<sequence length="156" mass="17270">MIIYEIPGRENIEIENIVFDYNGTIAVDGKILEGVGELFLELEKYANLYILTADTYGTVVEQCKNIPVKILTFPKENAGKSKKDIVEKIGKEKTLAVGNGFNDIPMFKEATLSIAIIEGEGASGKLLWQADIVARNIIEAINIILDKNKLKATLRN</sequence>
<dbReference type="SUPFAM" id="SSF56784">
    <property type="entry name" value="HAD-like"/>
    <property type="match status" value="1"/>
</dbReference>
<dbReference type="AlphaFoldDB" id="A0A4R3KT24"/>
<dbReference type="EMBL" id="SMAE01000010">
    <property type="protein sequence ID" value="TCS87651.1"/>
    <property type="molecule type" value="Genomic_DNA"/>
</dbReference>
<evidence type="ECO:0000313" key="1">
    <source>
        <dbReference type="EMBL" id="TCS87651.1"/>
    </source>
</evidence>
<dbReference type="InterPro" id="IPR036412">
    <property type="entry name" value="HAD-like_sf"/>
</dbReference>
<accession>A0A4R3KT24</accession>
<gene>
    <name evidence="1" type="ORF">EDD65_11086</name>
</gene>
<dbReference type="Pfam" id="PF00702">
    <property type="entry name" value="Hydrolase"/>
    <property type="match status" value="1"/>
</dbReference>
<name>A0A4R3KT24_9FIRM</name>
<evidence type="ECO:0000313" key="2">
    <source>
        <dbReference type="Proteomes" id="UP000294567"/>
    </source>
</evidence>